<evidence type="ECO:0000256" key="1">
    <source>
        <dbReference type="SAM" id="MobiDB-lite"/>
    </source>
</evidence>
<protein>
    <submittedName>
        <fullName evidence="4">Uncharacterized protein</fullName>
    </submittedName>
</protein>
<dbReference type="AlphaFoldDB" id="A0A811QGJ8"/>
<feature type="signal peptide" evidence="3">
    <location>
        <begin position="1"/>
        <end position="33"/>
    </location>
</feature>
<feature type="compositionally biased region" description="Pro residues" evidence="1">
    <location>
        <begin position="111"/>
        <end position="122"/>
    </location>
</feature>
<evidence type="ECO:0000313" key="4">
    <source>
        <dbReference type="EMBL" id="CAD6258134.1"/>
    </source>
</evidence>
<feature type="region of interest" description="Disordered" evidence="1">
    <location>
        <begin position="95"/>
        <end position="151"/>
    </location>
</feature>
<name>A0A811QGJ8_9POAL</name>
<keyword evidence="3" id="KW-0732">Signal</keyword>
<feature type="compositionally biased region" description="Low complexity" evidence="1">
    <location>
        <begin position="123"/>
        <end position="138"/>
    </location>
</feature>
<evidence type="ECO:0000313" key="5">
    <source>
        <dbReference type="Proteomes" id="UP000604825"/>
    </source>
</evidence>
<organism evidence="4 5">
    <name type="scientific">Miscanthus lutarioriparius</name>
    <dbReference type="NCBI Taxonomy" id="422564"/>
    <lineage>
        <taxon>Eukaryota</taxon>
        <taxon>Viridiplantae</taxon>
        <taxon>Streptophyta</taxon>
        <taxon>Embryophyta</taxon>
        <taxon>Tracheophyta</taxon>
        <taxon>Spermatophyta</taxon>
        <taxon>Magnoliopsida</taxon>
        <taxon>Liliopsida</taxon>
        <taxon>Poales</taxon>
        <taxon>Poaceae</taxon>
        <taxon>PACMAD clade</taxon>
        <taxon>Panicoideae</taxon>
        <taxon>Andropogonodae</taxon>
        <taxon>Andropogoneae</taxon>
        <taxon>Saccharinae</taxon>
        <taxon>Miscanthus</taxon>
    </lineage>
</organism>
<evidence type="ECO:0000256" key="2">
    <source>
        <dbReference type="SAM" id="Phobius"/>
    </source>
</evidence>
<accession>A0A811QGJ8</accession>
<keyword evidence="5" id="KW-1185">Reference proteome</keyword>
<comment type="caution">
    <text evidence="4">The sequence shown here is derived from an EMBL/GenBank/DDBJ whole genome shotgun (WGS) entry which is preliminary data.</text>
</comment>
<proteinExistence type="predicted"/>
<gene>
    <name evidence="4" type="ORF">NCGR_LOCUS41616</name>
</gene>
<keyword evidence="2" id="KW-1133">Transmembrane helix</keyword>
<sequence length="265" mass="28123">MEGRRAAAVSSLVAVVSLLLVCLCSLLPAVVVAGDEGEPAVGSPDTNQLCVSKCGTCPTICTASPPTILPMTAPPPPALALLPLSAPPPSPYLELVLPPPPPGDVNDLLPPVTPLTSPPAPESPCSTPPSSSSSSSSSEPPPSPPAAATEEQQRRRWQRLLLLLVLVFPVCALALLVAAVPAVVVQPVLLPVPLRRRQGPRRLVQRLRGARPRRVPARRRPFQVTHAHQSAVQTGEHALRTRFVLASDSMMICRPFRCQMMDPCR</sequence>
<keyword evidence="2" id="KW-0472">Membrane</keyword>
<feature type="transmembrane region" description="Helical" evidence="2">
    <location>
        <begin position="160"/>
        <end position="192"/>
    </location>
</feature>
<reference evidence="4" key="1">
    <citation type="submission" date="2020-10" db="EMBL/GenBank/DDBJ databases">
        <authorList>
            <person name="Han B."/>
            <person name="Lu T."/>
            <person name="Zhao Q."/>
            <person name="Huang X."/>
            <person name="Zhao Y."/>
        </authorList>
    </citation>
    <scope>NUCLEOTIDE SEQUENCE</scope>
</reference>
<dbReference type="EMBL" id="CAJGYO010000010">
    <property type="protein sequence ID" value="CAD6258134.1"/>
    <property type="molecule type" value="Genomic_DNA"/>
</dbReference>
<feature type="chain" id="PRO_5032959967" evidence="3">
    <location>
        <begin position="34"/>
        <end position="265"/>
    </location>
</feature>
<keyword evidence="2" id="KW-0812">Transmembrane</keyword>
<dbReference type="Proteomes" id="UP000604825">
    <property type="component" value="Unassembled WGS sequence"/>
</dbReference>
<evidence type="ECO:0000256" key="3">
    <source>
        <dbReference type="SAM" id="SignalP"/>
    </source>
</evidence>